<keyword evidence="3" id="KW-0732">Signal</keyword>
<organism evidence="4 6">
    <name type="scientific">Neospora caninum (strain Liverpool)</name>
    <dbReference type="NCBI Taxonomy" id="572307"/>
    <lineage>
        <taxon>Eukaryota</taxon>
        <taxon>Sar</taxon>
        <taxon>Alveolata</taxon>
        <taxon>Apicomplexa</taxon>
        <taxon>Conoidasida</taxon>
        <taxon>Coccidia</taxon>
        <taxon>Eucoccidiorida</taxon>
        <taxon>Eimeriorina</taxon>
        <taxon>Sarcocystidae</taxon>
        <taxon>Neospora</taxon>
    </lineage>
</organism>
<dbReference type="InParanoid" id="F0VCT2"/>
<evidence type="ECO:0000313" key="6">
    <source>
        <dbReference type="Proteomes" id="UP000007494"/>
    </source>
</evidence>
<reference evidence="6" key="3">
    <citation type="journal article" date="2012" name="PLoS Pathog.">
        <title>Comparative genomics of the apicomplexan parasites Toxoplasma gondii and Neospora caninum: Coccidia differing in host range and transmission strategy.</title>
        <authorList>
            <person name="Reid A.J."/>
            <person name="Vermont S.J."/>
            <person name="Cotton J.A."/>
            <person name="Harris D."/>
            <person name="Hill-Cawthorne G.A."/>
            <person name="Konen-Waisman S."/>
            <person name="Latham S.M."/>
            <person name="Mourier T."/>
            <person name="Norton R."/>
            <person name="Quail M.A."/>
            <person name="Sanders M."/>
            <person name="Shanmugam D."/>
            <person name="Sohal A."/>
            <person name="Wasmuth J.D."/>
            <person name="Brunk B."/>
            <person name="Grigg M.E."/>
            <person name="Howard J.C."/>
            <person name="Parkinson J."/>
            <person name="Roos D.S."/>
            <person name="Trees A.J."/>
            <person name="Berriman M."/>
            <person name="Pain A."/>
            <person name="Wastling J.M."/>
        </authorList>
    </citation>
    <scope>NUCLEOTIDE SEQUENCE [LARGE SCALE GENOMIC DNA]</scope>
    <source>
        <strain evidence="6">Liverpool</strain>
    </source>
</reference>
<dbReference type="EMBL" id="FR823386">
    <property type="protein sequence ID" value="CBZ51447.1"/>
    <property type="molecule type" value="Genomic_DNA"/>
</dbReference>
<feature type="transmembrane region" description="Helical" evidence="2">
    <location>
        <begin position="287"/>
        <end position="308"/>
    </location>
</feature>
<feature type="region of interest" description="Disordered" evidence="1">
    <location>
        <begin position="386"/>
        <end position="409"/>
    </location>
</feature>
<keyword evidence="6" id="KW-1185">Reference proteome</keyword>
<dbReference type="EMBL" id="LN714479">
    <property type="protein sequence ID" value="CEL65395.1"/>
    <property type="molecule type" value="Genomic_DNA"/>
</dbReference>
<dbReference type="VEuPathDB" id="ToxoDB:NCLIV_012450"/>
<keyword evidence="2" id="KW-1133">Transmembrane helix</keyword>
<reference evidence="4" key="2">
    <citation type="submission" date="2011-03" db="EMBL/GenBank/DDBJ databases">
        <title>Comparative genomics and transcriptomics of Neospora caninum and Toxoplasma gondii.</title>
        <authorList>
            <person name="Reid A.J."/>
            <person name="Sohal A."/>
            <person name="Harris D."/>
            <person name="Quail M."/>
            <person name="Sanders M."/>
            <person name="Berriman M."/>
            <person name="Wastling J.M."/>
            <person name="Pain A."/>
        </authorList>
    </citation>
    <scope>NUCLEOTIDE SEQUENCE</scope>
    <source>
        <strain evidence="4">Liverpool</strain>
    </source>
</reference>
<feature type="transmembrane region" description="Helical" evidence="2">
    <location>
        <begin position="356"/>
        <end position="375"/>
    </location>
</feature>
<name>F0VCT2_NEOCL</name>
<evidence type="ECO:0000313" key="4">
    <source>
        <dbReference type="EMBL" id="CBZ51447.1"/>
    </source>
</evidence>
<evidence type="ECO:0000256" key="2">
    <source>
        <dbReference type="SAM" id="Phobius"/>
    </source>
</evidence>
<evidence type="ECO:0000313" key="5">
    <source>
        <dbReference type="EMBL" id="CEL65395.1"/>
    </source>
</evidence>
<proteinExistence type="predicted"/>
<dbReference type="AlphaFoldDB" id="F0VCT2"/>
<feature type="signal peptide" evidence="3">
    <location>
        <begin position="1"/>
        <end position="18"/>
    </location>
</feature>
<dbReference type="OrthoDB" id="10399887at2759"/>
<dbReference type="RefSeq" id="XP_003881480.1">
    <property type="nucleotide sequence ID" value="XM_003881431.1"/>
</dbReference>
<feature type="region of interest" description="Disordered" evidence="1">
    <location>
        <begin position="19"/>
        <end position="92"/>
    </location>
</feature>
<keyword evidence="2" id="KW-0472">Membrane</keyword>
<feature type="transmembrane region" description="Helical" evidence="2">
    <location>
        <begin position="256"/>
        <end position="275"/>
    </location>
</feature>
<protein>
    <submittedName>
        <fullName evidence="4">Uncharacterized protein</fullName>
    </submittedName>
</protein>
<feature type="chain" id="PRO_5007654985" evidence="3">
    <location>
        <begin position="19"/>
        <end position="409"/>
    </location>
</feature>
<gene>
    <name evidence="5" type="ORF">BN1204_012450</name>
    <name evidence="4" type="ORF">NCLIV_012450</name>
</gene>
<dbReference type="Proteomes" id="UP000007494">
    <property type="component" value="Chromosome V"/>
</dbReference>
<reference evidence="4" key="1">
    <citation type="submission" date="2011-02" db="EMBL/GenBank/DDBJ databases">
        <authorList>
            <person name="Aslett M."/>
        </authorList>
    </citation>
    <scope>NUCLEOTIDE SEQUENCE</scope>
    <source>
        <strain evidence="4">Liverpool</strain>
    </source>
</reference>
<dbReference type="eggNOG" id="ENOG502R0G9">
    <property type="taxonomic scope" value="Eukaryota"/>
</dbReference>
<reference evidence="5" key="4">
    <citation type="journal article" date="2015" name="PLoS ONE">
        <title>Comprehensive Evaluation of Toxoplasma gondii VEG and Neospora caninum LIV Genomes with Tachyzoite Stage Transcriptome and Proteome Defines Novel Transcript Features.</title>
        <authorList>
            <person name="Ramaprasad A."/>
            <person name="Mourier T."/>
            <person name="Naeem R."/>
            <person name="Malas T.B."/>
            <person name="Moussa E."/>
            <person name="Panigrahi A."/>
            <person name="Vermont S.J."/>
            <person name="Otto T.D."/>
            <person name="Wastling J."/>
            <person name="Pain A."/>
        </authorList>
    </citation>
    <scope>NUCLEOTIDE SEQUENCE</scope>
    <source>
        <strain evidence="5">Liverpool</strain>
    </source>
</reference>
<sequence length="409" mass="44618">MVFLLAVLWPFVKTDVEGVDQSSQNSPVGVLVEHGGSENGVERSGGWTDATQGEAPGAQTLLPEPSFERVSSASALEKRQAEAGPSTQVAGVTDQNSPLVRVLLPRLRRRKSSADPYRDLLAAGLAGLHGGHPVKRKTGAVRSTSPRGRRVETVGQFAVVFAALLLVSVVSLKLATIVRVEAELEQRGGALVDAFVDAFPDRGTAASLLVRLLRELHTQGSLIARLDKAFWRAYEALPRLTQAVEKVFGALLPRQALFAVAAVSALIFTVAAYFLRLLTPQRFLPRVRTWGVFVGLMLSTAPFALLAFDLRRGVFRNKLEVILRLWTAGKNHLLLRSMSLVAFLYGPASLKQALSFFVMDVALTVSLLSTVYGSVYSRKNFEPELASVPKRPRRKSREPRPTAPLPPRK</sequence>
<keyword evidence="2" id="KW-0812">Transmembrane</keyword>
<dbReference type="GeneID" id="13440447"/>
<evidence type="ECO:0000256" key="1">
    <source>
        <dbReference type="SAM" id="MobiDB-lite"/>
    </source>
</evidence>
<evidence type="ECO:0000256" key="3">
    <source>
        <dbReference type="SAM" id="SignalP"/>
    </source>
</evidence>
<accession>F0VCT2</accession>